<dbReference type="EMBL" id="JAHRIN010009560">
    <property type="protein sequence ID" value="MEQ2194690.1"/>
    <property type="molecule type" value="Genomic_DNA"/>
</dbReference>
<dbReference type="SUPFAM" id="SSF46579">
    <property type="entry name" value="Prefoldin"/>
    <property type="match status" value="1"/>
</dbReference>
<feature type="non-terminal residue" evidence="3">
    <location>
        <position position="1"/>
    </location>
</feature>
<keyword evidence="1" id="KW-0175">Coiled coil</keyword>
<evidence type="ECO:0000259" key="2">
    <source>
        <dbReference type="Pfam" id="PF13837"/>
    </source>
</evidence>
<accession>A0ABV0QFW4</accession>
<dbReference type="PANTHER" id="PTHR47595:SF1">
    <property type="entry name" value="MYB_SANT-LIKE DNA-BINDING DOMAIN-CONTAINING PROTEIN"/>
    <property type="match status" value="1"/>
</dbReference>
<evidence type="ECO:0000313" key="4">
    <source>
        <dbReference type="Proteomes" id="UP001434883"/>
    </source>
</evidence>
<gene>
    <name evidence="3" type="ORF">XENOCAPTIV_001635</name>
</gene>
<reference evidence="3 4" key="1">
    <citation type="submission" date="2021-06" db="EMBL/GenBank/DDBJ databases">
        <authorList>
            <person name="Palmer J.M."/>
        </authorList>
    </citation>
    <scope>NUCLEOTIDE SEQUENCE [LARGE SCALE GENOMIC DNA]</scope>
    <source>
        <strain evidence="3 4">XC_2019</strain>
        <tissue evidence="3">Muscle</tissue>
    </source>
</reference>
<feature type="domain" description="Myb/SANT-like DNA-binding" evidence="2">
    <location>
        <begin position="5"/>
        <end position="89"/>
    </location>
</feature>
<evidence type="ECO:0000256" key="1">
    <source>
        <dbReference type="SAM" id="Coils"/>
    </source>
</evidence>
<organism evidence="3 4">
    <name type="scientific">Xenoophorus captivus</name>
    <dbReference type="NCBI Taxonomy" id="1517983"/>
    <lineage>
        <taxon>Eukaryota</taxon>
        <taxon>Metazoa</taxon>
        <taxon>Chordata</taxon>
        <taxon>Craniata</taxon>
        <taxon>Vertebrata</taxon>
        <taxon>Euteleostomi</taxon>
        <taxon>Actinopterygii</taxon>
        <taxon>Neopterygii</taxon>
        <taxon>Teleostei</taxon>
        <taxon>Neoteleostei</taxon>
        <taxon>Acanthomorphata</taxon>
        <taxon>Ovalentaria</taxon>
        <taxon>Atherinomorphae</taxon>
        <taxon>Cyprinodontiformes</taxon>
        <taxon>Goodeidae</taxon>
        <taxon>Xenoophorus</taxon>
    </lineage>
</organism>
<dbReference type="Pfam" id="PF13837">
    <property type="entry name" value="Myb_DNA-bind_4"/>
    <property type="match status" value="1"/>
</dbReference>
<evidence type="ECO:0000313" key="3">
    <source>
        <dbReference type="EMBL" id="MEQ2194690.1"/>
    </source>
</evidence>
<comment type="caution">
    <text evidence="3">The sequence shown here is derived from an EMBL/GenBank/DDBJ whole genome shotgun (WGS) entry which is preliminary data.</text>
</comment>
<keyword evidence="4" id="KW-1185">Reference proteome</keyword>
<dbReference type="Proteomes" id="UP001434883">
    <property type="component" value="Unassembled WGS sequence"/>
</dbReference>
<sequence>FSHAVWTTEEVDALLTKWAEEHVQEQLKSTQGDERVYAQLSSELATQGFDKTTSQCRTKLRLLKQEYERIKEQKDSKAQKSKWFAIMEKVFSCHKPEIKSNLVPLETSPHETPEKLEGKNKQFSNLKLTTCMQD</sequence>
<proteinExistence type="predicted"/>
<dbReference type="InterPro" id="IPR044822">
    <property type="entry name" value="Myb_DNA-bind_4"/>
</dbReference>
<dbReference type="PANTHER" id="PTHR47595">
    <property type="entry name" value="HEAT SHOCK 70 KDA PROTEIN 14"/>
    <property type="match status" value="1"/>
</dbReference>
<dbReference type="Gene3D" id="1.10.10.60">
    <property type="entry name" value="Homeodomain-like"/>
    <property type="match status" value="1"/>
</dbReference>
<protein>
    <recommendedName>
        <fullName evidence="2">Myb/SANT-like DNA-binding domain-containing protein</fullName>
    </recommendedName>
</protein>
<name>A0ABV0QFW4_9TELE</name>
<feature type="coiled-coil region" evidence="1">
    <location>
        <begin position="53"/>
        <end position="80"/>
    </location>
</feature>